<keyword evidence="4" id="KW-1185">Reference proteome</keyword>
<dbReference type="PANTHER" id="PTHR13748">
    <property type="entry name" value="COBW-RELATED"/>
    <property type="match status" value="1"/>
</dbReference>
<dbReference type="InterPro" id="IPR051316">
    <property type="entry name" value="Zinc-reg_GTPase_activator"/>
</dbReference>
<dbReference type="InterPro" id="IPR011629">
    <property type="entry name" value="CobW-like_C"/>
</dbReference>
<protein>
    <submittedName>
        <fullName evidence="3">CobW family GTP-binding protein</fullName>
    </submittedName>
</protein>
<evidence type="ECO:0000259" key="2">
    <source>
        <dbReference type="Pfam" id="PF07683"/>
    </source>
</evidence>
<dbReference type="Pfam" id="PF02492">
    <property type="entry name" value="cobW"/>
    <property type="match status" value="1"/>
</dbReference>
<proteinExistence type="predicted"/>
<dbReference type="Proteomes" id="UP001596549">
    <property type="component" value="Unassembled WGS sequence"/>
</dbReference>
<evidence type="ECO:0000313" key="3">
    <source>
        <dbReference type="EMBL" id="MFC7370330.1"/>
    </source>
</evidence>
<reference evidence="4" key="1">
    <citation type="journal article" date="2019" name="Int. J. Syst. Evol. Microbiol.">
        <title>The Global Catalogue of Microorganisms (GCM) 10K type strain sequencing project: providing services to taxonomists for standard genome sequencing and annotation.</title>
        <authorList>
            <consortium name="The Broad Institute Genomics Platform"/>
            <consortium name="The Broad Institute Genome Sequencing Center for Infectious Disease"/>
            <person name="Wu L."/>
            <person name="Ma J."/>
        </authorList>
    </citation>
    <scope>NUCLEOTIDE SEQUENCE [LARGE SCALE GENOMIC DNA]</scope>
    <source>
        <strain evidence="4">NBRC 106396</strain>
    </source>
</reference>
<feature type="domain" description="CobW/HypB/UreG nucleotide-binding" evidence="1">
    <location>
        <begin position="7"/>
        <end position="189"/>
    </location>
</feature>
<evidence type="ECO:0000313" key="4">
    <source>
        <dbReference type="Proteomes" id="UP001596549"/>
    </source>
</evidence>
<sequence>MVNEKLPVFILTGFLGSGKTTVLLHLLQKCKEEGLRPGIVLNELGSVNVETHFFENERLVEVLDGCICCSVKEELKNEIRFFLKEENRVDILFIEGTGVADPKEILDAFVSPELIKFFDVHSIISVIDASRYLEYNSLFSSSREIKQMLHSQITNSTLLLLNKTDAVSSVIKEKVLKKLEKQTEGKIEIIETQFGVADLKRVLSQRMIDGREENDGTDSPTHKNHLFRSVKITDFSYEMDKKSLEDKLSLISGHVIRAKGIITAKKERWHFQYASRSLSFQPYTGTAEDCIVLIGTKLPVTTIKEIFNVR</sequence>
<dbReference type="RefSeq" id="WP_379745386.1">
    <property type="nucleotide sequence ID" value="NZ_JBHTCP010000002.1"/>
</dbReference>
<dbReference type="Pfam" id="PF07683">
    <property type="entry name" value="CobW_C"/>
    <property type="match status" value="1"/>
</dbReference>
<dbReference type="Gene3D" id="3.40.50.300">
    <property type="entry name" value="P-loop containing nucleotide triphosphate hydrolases"/>
    <property type="match status" value="1"/>
</dbReference>
<dbReference type="SUPFAM" id="SSF52540">
    <property type="entry name" value="P-loop containing nucleoside triphosphate hydrolases"/>
    <property type="match status" value="1"/>
</dbReference>
<comment type="caution">
    <text evidence="3">The sequence shown here is derived from an EMBL/GenBank/DDBJ whole genome shotgun (WGS) entry which is preliminary data.</text>
</comment>
<feature type="domain" description="CobW C-terminal" evidence="2">
    <location>
        <begin position="235"/>
        <end position="308"/>
    </location>
</feature>
<dbReference type="SUPFAM" id="SSF90002">
    <property type="entry name" value="Hypothetical protein YjiA, C-terminal domain"/>
    <property type="match status" value="1"/>
</dbReference>
<accession>A0ABW2NI16</accession>
<dbReference type="PANTHER" id="PTHR13748:SF62">
    <property type="entry name" value="COBW DOMAIN-CONTAINING PROTEIN"/>
    <property type="match status" value="1"/>
</dbReference>
<name>A0ABW2NI16_9BACL</name>
<gene>
    <name evidence="3" type="ORF">ACFQPF_01380</name>
</gene>
<dbReference type="InterPro" id="IPR027417">
    <property type="entry name" value="P-loop_NTPase"/>
</dbReference>
<evidence type="ECO:0000259" key="1">
    <source>
        <dbReference type="Pfam" id="PF02492"/>
    </source>
</evidence>
<dbReference type="EMBL" id="JBHTCP010000002">
    <property type="protein sequence ID" value="MFC7370330.1"/>
    <property type="molecule type" value="Genomic_DNA"/>
</dbReference>
<organism evidence="3 4">
    <name type="scientific">Fictibacillus iocasae</name>
    <dbReference type="NCBI Taxonomy" id="2715437"/>
    <lineage>
        <taxon>Bacteria</taxon>
        <taxon>Bacillati</taxon>
        <taxon>Bacillota</taxon>
        <taxon>Bacilli</taxon>
        <taxon>Bacillales</taxon>
        <taxon>Fictibacillaceae</taxon>
        <taxon>Fictibacillus</taxon>
    </lineage>
</organism>
<dbReference type="InterPro" id="IPR003495">
    <property type="entry name" value="CobW/HypB/UreG_nucleotide-bd"/>
</dbReference>